<keyword evidence="1" id="KW-0479">Metal-binding</keyword>
<dbReference type="InterPro" id="IPR036236">
    <property type="entry name" value="Znf_C2H2_sf"/>
</dbReference>
<sequence length="102" mass="12200">MYTEINKVFQKSMDRNVKGKVKNEFEIYEEPLYIQDIDNKIKEEEIEKNEKPMHIQKEISHNNCLKIHMRTHTGEKPHQCSQCNKVFTKKGNLIIHQRTQSS</sequence>
<dbReference type="PANTHER" id="PTHR23235">
    <property type="entry name" value="KRUEPPEL-LIKE TRANSCRIPTION FACTOR"/>
    <property type="match status" value="1"/>
</dbReference>
<dbReference type="PROSITE" id="PS50157">
    <property type="entry name" value="ZINC_FINGER_C2H2_2"/>
    <property type="match status" value="1"/>
</dbReference>
<keyword evidence="2" id="KW-0677">Repeat</keyword>
<dbReference type="AlphaFoldDB" id="A0AAV2SJR7"/>
<evidence type="ECO:0000256" key="2">
    <source>
        <dbReference type="ARBA" id="ARBA00022737"/>
    </source>
</evidence>
<evidence type="ECO:0000256" key="1">
    <source>
        <dbReference type="ARBA" id="ARBA00022723"/>
    </source>
</evidence>
<keyword evidence="3 6" id="KW-0863">Zinc-finger</keyword>
<dbReference type="EMBL" id="CAXKWB010076808">
    <property type="protein sequence ID" value="CAL4200810.1"/>
    <property type="molecule type" value="Genomic_DNA"/>
</dbReference>
<dbReference type="SUPFAM" id="SSF57667">
    <property type="entry name" value="beta-beta-alpha zinc fingers"/>
    <property type="match status" value="1"/>
</dbReference>
<dbReference type="GO" id="GO:0008270">
    <property type="term" value="F:zinc ion binding"/>
    <property type="evidence" value="ECO:0007669"/>
    <property type="project" value="UniProtKB-KW"/>
</dbReference>
<keyword evidence="9" id="KW-1185">Reference proteome</keyword>
<dbReference type="Pfam" id="PF00096">
    <property type="entry name" value="zf-C2H2"/>
    <property type="match status" value="1"/>
</dbReference>
<reference evidence="8 9" key="1">
    <citation type="submission" date="2024-05" db="EMBL/GenBank/DDBJ databases">
        <authorList>
            <person name="Wallberg A."/>
        </authorList>
    </citation>
    <scope>NUCLEOTIDE SEQUENCE [LARGE SCALE GENOMIC DNA]</scope>
</reference>
<dbReference type="GO" id="GO:0000981">
    <property type="term" value="F:DNA-binding transcription factor activity, RNA polymerase II-specific"/>
    <property type="evidence" value="ECO:0007669"/>
    <property type="project" value="TreeGrafter"/>
</dbReference>
<dbReference type="Gene3D" id="3.30.160.60">
    <property type="entry name" value="Classic Zinc Finger"/>
    <property type="match status" value="2"/>
</dbReference>
<dbReference type="GO" id="GO:0045893">
    <property type="term" value="P:positive regulation of DNA-templated transcription"/>
    <property type="evidence" value="ECO:0007669"/>
    <property type="project" value="UniProtKB-ARBA"/>
</dbReference>
<comment type="caution">
    <text evidence="8">The sequence shown here is derived from an EMBL/GenBank/DDBJ whole genome shotgun (WGS) entry which is preliminary data.</text>
</comment>
<evidence type="ECO:0000256" key="4">
    <source>
        <dbReference type="ARBA" id="ARBA00022833"/>
    </source>
</evidence>
<feature type="domain" description="C2H2-type" evidence="7">
    <location>
        <begin position="78"/>
        <end position="102"/>
    </location>
</feature>
<feature type="non-terminal residue" evidence="8">
    <location>
        <position position="102"/>
    </location>
</feature>
<evidence type="ECO:0000313" key="8">
    <source>
        <dbReference type="EMBL" id="CAL4200810.1"/>
    </source>
</evidence>
<evidence type="ECO:0000259" key="7">
    <source>
        <dbReference type="PROSITE" id="PS50157"/>
    </source>
</evidence>
<evidence type="ECO:0000256" key="5">
    <source>
        <dbReference type="ARBA" id="ARBA00023242"/>
    </source>
</evidence>
<evidence type="ECO:0000256" key="3">
    <source>
        <dbReference type="ARBA" id="ARBA00022771"/>
    </source>
</evidence>
<dbReference type="Proteomes" id="UP001497623">
    <property type="component" value="Unassembled WGS sequence"/>
</dbReference>
<proteinExistence type="predicted"/>
<name>A0AAV2SJR7_MEGNR</name>
<gene>
    <name evidence="8" type="ORF">MNOR_LOCUS37568</name>
</gene>
<dbReference type="GO" id="GO:0005694">
    <property type="term" value="C:chromosome"/>
    <property type="evidence" value="ECO:0007669"/>
    <property type="project" value="UniProtKB-ARBA"/>
</dbReference>
<organism evidence="8 9">
    <name type="scientific">Meganyctiphanes norvegica</name>
    <name type="common">Northern krill</name>
    <name type="synonym">Thysanopoda norvegica</name>
    <dbReference type="NCBI Taxonomy" id="48144"/>
    <lineage>
        <taxon>Eukaryota</taxon>
        <taxon>Metazoa</taxon>
        <taxon>Ecdysozoa</taxon>
        <taxon>Arthropoda</taxon>
        <taxon>Crustacea</taxon>
        <taxon>Multicrustacea</taxon>
        <taxon>Malacostraca</taxon>
        <taxon>Eumalacostraca</taxon>
        <taxon>Eucarida</taxon>
        <taxon>Euphausiacea</taxon>
        <taxon>Euphausiidae</taxon>
        <taxon>Meganyctiphanes</taxon>
    </lineage>
</organism>
<dbReference type="PANTHER" id="PTHR23235:SF142">
    <property type="entry name" value="ZINC FINGER PROTEIN 384"/>
    <property type="match status" value="1"/>
</dbReference>
<protein>
    <recommendedName>
        <fullName evidence="7">C2H2-type domain-containing protein</fullName>
    </recommendedName>
</protein>
<accession>A0AAV2SJR7</accession>
<dbReference type="FunFam" id="3.30.160.60:FF:001732">
    <property type="entry name" value="Zgc:162936"/>
    <property type="match status" value="1"/>
</dbReference>
<evidence type="ECO:0000256" key="6">
    <source>
        <dbReference type="PROSITE-ProRule" id="PRU00042"/>
    </source>
</evidence>
<evidence type="ECO:0000313" key="9">
    <source>
        <dbReference type="Proteomes" id="UP001497623"/>
    </source>
</evidence>
<dbReference type="GO" id="GO:0000978">
    <property type="term" value="F:RNA polymerase II cis-regulatory region sequence-specific DNA binding"/>
    <property type="evidence" value="ECO:0007669"/>
    <property type="project" value="TreeGrafter"/>
</dbReference>
<keyword evidence="5" id="KW-0539">Nucleus</keyword>
<keyword evidence="4" id="KW-0862">Zinc</keyword>
<dbReference type="InterPro" id="IPR013087">
    <property type="entry name" value="Znf_C2H2_type"/>
</dbReference>